<name>A0A1I5YW23_9FIRM</name>
<dbReference type="RefSeq" id="WP_025748461.1">
    <property type="nucleotide sequence ID" value="NZ_FOXR01000070.1"/>
</dbReference>
<dbReference type="EMBL" id="FOXR01000070">
    <property type="protein sequence ID" value="SFQ48205.1"/>
    <property type="molecule type" value="Genomic_DNA"/>
</dbReference>
<keyword evidence="2" id="KW-0689">Ribosomal protein</keyword>
<dbReference type="Pfam" id="PF01248">
    <property type="entry name" value="Ribosomal_L7Ae"/>
    <property type="match status" value="1"/>
</dbReference>
<dbReference type="STRING" id="937334.SAMN05444406_1701"/>
<evidence type="ECO:0000313" key="2">
    <source>
        <dbReference type="EMBL" id="SFQ48205.1"/>
    </source>
</evidence>
<dbReference type="OrthoDB" id="2353623at2"/>
<dbReference type="InterPro" id="IPR029064">
    <property type="entry name" value="Ribosomal_eL30-like_sf"/>
</dbReference>
<proteinExistence type="predicted"/>
<keyword evidence="2" id="KW-0687">Ribonucleoprotein</keyword>
<dbReference type="Proteomes" id="UP000198577">
    <property type="component" value="Unassembled WGS sequence"/>
</dbReference>
<dbReference type="Gene3D" id="3.30.1330.30">
    <property type="match status" value="1"/>
</dbReference>
<protein>
    <submittedName>
        <fullName evidence="2">LSU ribosomal protein L7AE</fullName>
    </submittedName>
</protein>
<dbReference type="SUPFAM" id="SSF55315">
    <property type="entry name" value="L30e-like"/>
    <property type="match status" value="1"/>
</dbReference>
<dbReference type="PRINTS" id="PR00884">
    <property type="entry name" value="RIBOSOMALHS6"/>
</dbReference>
<reference evidence="2 3" key="1">
    <citation type="submission" date="2016-10" db="EMBL/GenBank/DDBJ databases">
        <authorList>
            <person name="de Groot N.N."/>
        </authorList>
    </citation>
    <scope>NUCLEOTIDE SEQUENCE [LARGE SCALE GENOMIC DNA]</scope>
    <source>
        <strain evidence="2 3">DSM 20678</strain>
    </source>
</reference>
<feature type="domain" description="Ribosomal protein eL8/eL30/eS12/Gadd45" evidence="1">
    <location>
        <begin position="6"/>
        <end position="86"/>
    </location>
</feature>
<organism evidence="2 3">
    <name type="scientific">Caldicoprobacter faecalis</name>
    <dbReference type="NCBI Taxonomy" id="937334"/>
    <lineage>
        <taxon>Bacteria</taxon>
        <taxon>Bacillati</taxon>
        <taxon>Bacillota</taxon>
        <taxon>Clostridia</taxon>
        <taxon>Caldicoprobacterales</taxon>
        <taxon>Caldicoprobacteraceae</taxon>
        <taxon>Caldicoprobacter</taxon>
    </lineage>
</organism>
<dbReference type="AlphaFoldDB" id="A0A1I5YW23"/>
<evidence type="ECO:0000313" key="3">
    <source>
        <dbReference type="Proteomes" id="UP000198577"/>
    </source>
</evidence>
<gene>
    <name evidence="2" type="ORF">SAMN05444406_1701</name>
</gene>
<dbReference type="GO" id="GO:0005840">
    <property type="term" value="C:ribosome"/>
    <property type="evidence" value="ECO:0007669"/>
    <property type="project" value="UniProtKB-KW"/>
</dbReference>
<keyword evidence="3" id="KW-1185">Reference proteome</keyword>
<evidence type="ECO:0000259" key="1">
    <source>
        <dbReference type="Pfam" id="PF01248"/>
    </source>
</evidence>
<accession>A0A1I5YW23</accession>
<sequence length="88" mass="9715">MLEELKNASAKTVGTKQTLKAINAGKAVRVYLAKDVDEYISERIKKECEKNNVPIFYVNSMKELGRICGIDVGAATAAILRDADRKEV</sequence>
<dbReference type="InterPro" id="IPR004038">
    <property type="entry name" value="Ribosomal_eL8/eL30/eS12/Gad45"/>
</dbReference>